<evidence type="ECO:0000259" key="3">
    <source>
        <dbReference type="Pfam" id="PF17481"/>
    </source>
</evidence>
<dbReference type="InterPro" id="IPR020287">
    <property type="entry name" value="Tail_sheath_C"/>
</dbReference>
<name>A0A329UV76_9FIRM</name>
<accession>A0A329UV76</accession>
<dbReference type="Pfam" id="PF22671">
    <property type="entry name" value="Gp18_domIII_N"/>
    <property type="match status" value="1"/>
</dbReference>
<dbReference type="RefSeq" id="WP_112121053.1">
    <property type="nucleotide sequence ID" value="NZ_PRLF01000003.1"/>
</dbReference>
<sequence length="439" mass="47425">MALGGGNWLTQNKVLPGSYINFSSVAKASATLSDRGYAAAPFVLSWGPEGEVFPVTSGEFQKNSKAIFGYGYDHPKLLALREIFQHATTVYCWRLGNGEKASCTYADAKYPGVRGNDLSIVIASNVDDTSAWDVSTYLDGQCVDTQTVKAATDLVANDYVVFKTSATLAATAGTKLTGGADDAAVTGEDHQAFLDKLEAYAFNTLCCPATESTVVNLYVKYTQRMRDEVGAKFQLVAWKPSADYEGVIGVWNTATHATIANVDTQAVVYWTTGAHAGVAVNKSLTNAKYDGELILDTEYTQAALEAALKAGKFMFHNVNGVTRVLEDINTLLTLSDTKGEVFQSNQTIRVCDQIANDTAVLFNTRYVGTVPNDASGRASLWGDVVKLIQELEKIRAVENFDPDTVTCEQGDKKKAVLLTINGLNIINAMAQLYMSVIIQ</sequence>
<dbReference type="InterPro" id="IPR035089">
    <property type="entry name" value="Phage_sheath_subtilisin"/>
</dbReference>
<reference evidence="6 7" key="1">
    <citation type="submission" date="2018-02" db="EMBL/GenBank/DDBJ databases">
        <title>Complete genome sequencing of Faecalibacterium prausnitzii strains isolated from the human gut.</title>
        <authorList>
            <person name="Fitzgerald B.C."/>
            <person name="Shkoporov A.N."/>
            <person name="Ross P.R."/>
            <person name="Hill C."/>
        </authorList>
    </citation>
    <scope>NUCLEOTIDE SEQUENCE [LARGE SCALE GENOMIC DNA]</scope>
    <source>
        <strain evidence="6 7">APC924/119</strain>
    </source>
</reference>
<comment type="caution">
    <text evidence="6">The sequence shown here is derived from an EMBL/GenBank/DDBJ whole genome shotgun (WGS) entry which is preliminary data.</text>
</comment>
<dbReference type="Gene3D" id="3.40.50.11790">
    <property type="match status" value="1"/>
</dbReference>
<dbReference type="Gene3D" id="3.30.360.90">
    <property type="match status" value="1"/>
</dbReference>
<dbReference type="Pfam" id="PF04984">
    <property type="entry name" value="Phage_sheath_1"/>
    <property type="match status" value="1"/>
</dbReference>
<dbReference type="InterPro" id="IPR035326">
    <property type="entry name" value="Beta_sandwich_Seath"/>
</dbReference>
<evidence type="ECO:0000259" key="5">
    <source>
        <dbReference type="Pfam" id="PF22671"/>
    </source>
</evidence>
<dbReference type="Gene3D" id="3.30.1370.220">
    <property type="match status" value="1"/>
</dbReference>
<feature type="domain" description="Tail sheath protein Gp18-like" evidence="5">
    <location>
        <begin position="35"/>
        <end position="95"/>
    </location>
</feature>
<dbReference type="InterPro" id="IPR054564">
    <property type="entry name" value="Gp18_domIII_N"/>
</dbReference>
<feature type="domain" description="Phage tail sheath protein-like beta-sandwich" evidence="3">
    <location>
        <begin position="97"/>
        <end position="181"/>
    </location>
</feature>
<evidence type="ECO:0000313" key="7">
    <source>
        <dbReference type="Proteomes" id="UP000250550"/>
    </source>
</evidence>
<dbReference type="Pfam" id="PF17481">
    <property type="entry name" value="Phage_sheath_domII"/>
    <property type="match status" value="1"/>
</dbReference>
<gene>
    <name evidence="6" type="ORF">C4N21_03860</name>
</gene>
<dbReference type="Gene3D" id="3.30.1490.360">
    <property type="match status" value="1"/>
</dbReference>
<evidence type="ECO:0000256" key="1">
    <source>
        <dbReference type="ARBA" id="ARBA00008005"/>
    </source>
</evidence>
<protein>
    <submittedName>
        <fullName evidence="6">Phage tail protein</fullName>
    </submittedName>
</protein>
<evidence type="ECO:0000259" key="4">
    <source>
        <dbReference type="Pfam" id="PF17482"/>
    </source>
</evidence>
<dbReference type="EMBL" id="PRLF01000003">
    <property type="protein sequence ID" value="RAW66451.1"/>
    <property type="molecule type" value="Genomic_DNA"/>
</dbReference>
<dbReference type="Gene3D" id="2.60.40.4290">
    <property type="match status" value="1"/>
</dbReference>
<feature type="domain" description="Tail sheath protein subtilisin-like" evidence="2">
    <location>
        <begin position="183"/>
        <end position="330"/>
    </location>
</feature>
<dbReference type="Proteomes" id="UP000250550">
    <property type="component" value="Unassembled WGS sequence"/>
</dbReference>
<evidence type="ECO:0000313" key="6">
    <source>
        <dbReference type="EMBL" id="RAW66451.1"/>
    </source>
</evidence>
<proteinExistence type="inferred from homology"/>
<dbReference type="AlphaFoldDB" id="A0A329UV76"/>
<feature type="domain" description="Tail sheath protein C-terminal" evidence="4">
    <location>
        <begin position="338"/>
        <end position="438"/>
    </location>
</feature>
<organism evidence="6 7">
    <name type="scientific">Faecalibacterium prausnitzii</name>
    <dbReference type="NCBI Taxonomy" id="853"/>
    <lineage>
        <taxon>Bacteria</taxon>
        <taxon>Bacillati</taxon>
        <taxon>Bacillota</taxon>
        <taxon>Clostridia</taxon>
        <taxon>Eubacteriales</taxon>
        <taxon>Oscillospiraceae</taxon>
        <taxon>Faecalibacterium</taxon>
    </lineage>
</organism>
<evidence type="ECO:0000259" key="2">
    <source>
        <dbReference type="Pfam" id="PF04984"/>
    </source>
</evidence>
<comment type="similarity">
    <text evidence="1">Belongs to the myoviridae tail sheath protein family.</text>
</comment>
<dbReference type="Pfam" id="PF17482">
    <property type="entry name" value="Phage_sheath_1C"/>
    <property type="match status" value="1"/>
</dbReference>